<dbReference type="Pfam" id="PF00497">
    <property type="entry name" value="SBP_bac_3"/>
    <property type="match status" value="1"/>
</dbReference>
<keyword evidence="3" id="KW-0732">Signal</keyword>
<protein>
    <submittedName>
        <fullName evidence="6">Amino acid ABC transporter substrate-binding protein, PAAT family</fullName>
    </submittedName>
</protein>
<sequence>MKSYKKHSKTIAYLLFIAIIAIFLLVFNQAASKSLTKDVAERLSGKDQTILWGVKNDTKLFGYYNVETQEIEGFDIDIAKELTRRITGDAENARFIEVTSKTRIPLLKNGNIDAIIATMTITDARKKVVDFSDVYFAAGQSLLVANDANINSVKDLTAEHTVITVKGSTSAKNIREAAPAANIIELETYADGFTALKAGQGDAVTTDNAILLGLLVGNDGYRVVSENFTDEPYGIAVNKQQEGFLSQINQHLADMQADGTYDQIYNKWFGELLAKGAE</sequence>
<evidence type="ECO:0000313" key="6">
    <source>
        <dbReference type="EMBL" id="SJZ55771.1"/>
    </source>
</evidence>
<organism evidence="6 7">
    <name type="scientific">Globicatella sulfidifaciens DSM 15739</name>
    <dbReference type="NCBI Taxonomy" id="1121925"/>
    <lineage>
        <taxon>Bacteria</taxon>
        <taxon>Bacillati</taxon>
        <taxon>Bacillota</taxon>
        <taxon>Bacilli</taxon>
        <taxon>Lactobacillales</taxon>
        <taxon>Aerococcaceae</taxon>
        <taxon>Globicatella</taxon>
    </lineage>
</organism>
<keyword evidence="2" id="KW-0813">Transport</keyword>
<dbReference type="EMBL" id="FUWO01000008">
    <property type="protein sequence ID" value="SJZ55771.1"/>
    <property type="molecule type" value="Genomic_DNA"/>
</dbReference>
<evidence type="ECO:0000256" key="1">
    <source>
        <dbReference type="ARBA" id="ARBA00010333"/>
    </source>
</evidence>
<evidence type="ECO:0000313" key="7">
    <source>
        <dbReference type="Proteomes" id="UP000189941"/>
    </source>
</evidence>
<dbReference type="PANTHER" id="PTHR30085">
    <property type="entry name" value="AMINO ACID ABC TRANSPORTER PERMEASE"/>
    <property type="match status" value="1"/>
</dbReference>
<dbReference type="Gene3D" id="3.40.190.10">
    <property type="entry name" value="Periplasmic binding protein-like II"/>
    <property type="match status" value="2"/>
</dbReference>
<dbReference type="SMART" id="SM00062">
    <property type="entry name" value="PBPb"/>
    <property type="match status" value="1"/>
</dbReference>
<dbReference type="GO" id="GO:0015276">
    <property type="term" value="F:ligand-gated monoatomic ion channel activity"/>
    <property type="evidence" value="ECO:0007669"/>
    <property type="project" value="InterPro"/>
</dbReference>
<keyword evidence="7" id="KW-1185">Reference proteome</keyword>
<feature type="domain" description="Solute-binding protein family 3/N-terminal" evidence="4">
    <location>
        <begin position="49"/>
        <end position="272"/>
    </location>
</feature>
<dbReference type="AlphaFoldDB" id="A0A1T4LM91"/>
<comment type="similarity">
    <text evidence="1">Belongs to the bacterial solute-binding protein 3 family.</text>
</comment>
<evidence type="ECO:0000256" key="2">
    <source>
        <dbReference type="ARBA" id="ARBA00022448"/>
    </source>
</evidence>
<dbReference type="PANTHER" id="PTHR30085:SF6">
    <property type="entry name" value="ABC TRANSPORTER GLUTAMINE-BINDING PROTEIN GLNH"/>
    <property type="match status" value="1"/>
</dbReference>
<name>A0A1T4LM91_9LACT</name>
<evidence type="ECO:0000259" key="4">
    <source>
        <dbReference type="SMART" id="SM00062"/>
    </source>
</evidence>
<dbReference type="RefSeq" id="WP_078755890.1">
    <property type="nucleotide sequence ID" value="NZ_FUWO01000008.1"/>
</dbReference>
<dbReference type="InterPro" id="IPR051455">
    <property type="entry name" value="Bact_solute-bind_prot3"/>
</dbReference>
<dbReference type="GO" id="GO:0005576">
    <property type="term" value="C:extracellular region"/>
    <property type="evidence" value="ECO:0007669"/>
    <property type="project" value="TreeGrafter"/>
</dbReference>
<dbReference type="GO" id="GO:0006865">
    <property type="term" value="P:amino acid transport"/>
    <property type="evidence" value="ECO:0007669"/>
    <property type="project" value="TreeGrafter"/>
</dbReference>
<reference evidence="7" key="1">
    <citation type="submission" date="2017-02" db="EMBL/GenBank/DDBJ databases">
        <authorList>
            <person name="Varghese N."/>
            <person name="Submissions S."/>
        </authorList>
    </citation>
    <scope>NUCLEOTIDE SEQUENCE [LARGE SCALE GENOMIC DNA]</scope>
    <source>
        <strain evidence="7">DSM 15739</strain>
    </source>
</reference>
<dbReference type="SMART" id="SM00079">
    <property type="entry name" value="PBPe"/>
    <property type="match status" value="1"/>
</dbReference>
<proteinExistence type="inferred from homology"/>
<dbReference type="SUPFAM" id="SSF53850">
    <property type="entry name" value="Periplasmic binding protein-like II"/>
    <property type="match status" value="1"/>
</dbReference>
<evidence type="ECO:0000256" key="3">
    <source>
        <dbReference type="ARBA" id="ARBA00022729"/>
    </source>
</evidence>
<evidence type="ECO:0000259" key="5">
    <source>
        <dbReference type="SMART" id="SM00079"/>
    </source>
</evidence>
<feature type="domain" description="Ionotropic glutamate receptor C-terminal" evidence="5">
    <location>
        <begin position="49"/>
        <end position="271"/>
    </location>
</feature>
<dbReference type="STRING" id="1121925.SAMN02746011_01139"/>
<dbReference type="InterPro" id="IPR001320">
    <property type="entry name" value="Iontro_rcpt_C"/>
</dbReference>
<dbReference type="OrthoDB" id="115856at2"/>
<dbReference type="InterPro" id="IPR001638">
    <property type="entry name" value="Solute-binding_3/MltF_N"/>
</dbReference>
<gene>
    <name evidence="6" type="ORF">SAMN02746011_01139</name>
</gene>
<dbReference type="GO" id="GO:0016020">
    <property type="term" value="C:membrane"/>
    <property type="evidence" value="ECO:0007669"/>
    <property type="project" value="InterPro"/>
</dbReference>
<dbReference type="GO" id="GO:0030288">
    <property type="term" value="C:outer membrane-bounded periplasmic space"/>
    <property type="evidence" value="ECO:0007669"/>
    <property type="project" value="TreeGrafter"/>
</dbReference>
<dbReference type="Proteomes" id="UP000189941">
    <property type="component" value="Unassembled WGS sequence"/>
</dbReference>
<accession>A0A1T4LM91</accession>